<protein>
    <submittedName>
        <fullName evidence="9">MFS transporter</fullName>
    </submittedName>
</protein>
<feature type="transmembrane region" description="Helical" evidence="7">
    <location>
        <begin position="110"/>
        <end position="130"/>
    </location>
</feature>
<dbReference type="CDD" id="cd17321">
    <property type="entry name" value="MFS_MMR_MDR_like"/>
    <property type="match status" value="1"/>
</dbReference>
<feature type="transmembrane region" description="Helical" evidence="7">
    <location>
        <begin position="201"/>
        <end position="219"/>
    </location>
</feature>
<keyword evidence="2" id="KW-0813">Transport</keyword>
<evidence type="ECO:0000313" key="10">
    <source>
        <dbReference type="Proteomes" id="UP000051386"/>
    </source>
</evidence>
<evidence type="ECO:0000256" key="2">
    <source>
        <dbReference type="ARBA" id="ARBA00022448"/>
    </source>
</evidence>
<dbReference type="SUPFAM" id="SSF103473">
    <property type="entry name" value="MFS general substrate transporter"/>
    <property type="match status" value="1"/>
</dbReference>
<organism evidence="9 10">
    <name type="scientific">Stenotrophomonas chelatiphaga</name>
    <dbReference type="NCBI Taxonomy" id="517011"/>
    <lineage>
        <taxon>Bacteria</taxon>
        <taxon>Pseudomonadati</taxon>
        <taxon>Pseudomonadota</taxon>
        <taxon>Gammaproteobacteria</taxon>
        <taxon>Lysobacterales</taxon>
        <taxon>Lysobacteraceae</taxon>
        <taxon>Stenotrophomonas</taxon>
    </lineage>
</organism>
<dbReference type="PATRIC" id="fig|517011.3.peg.3175"/>
<evidence type="ECO:0000256" key="1">
    <source>
        <dbReference type="ARBA" id="ARBA00004651"/>
    </source>
</evidence>
<feature type="transmembrane region" description="Helical" evidence="7">
    <location>
        <begin position="81"/>
        <end position="104"/>
    </location>
</feature>
<dbReference type="Pfam" id="PF07690">
    <property type="entry name" value="MFS_1"/>
    <property type="match status" value="1"/>
</dbReference>
<proteinExistence type="predicted"/>
<sequence>MNAEENRSAHQAAVLGIILTSYLLIILDVSIVITGLPRIQQELAFSHAQLAWVQSIYTLVFGGFLLLGARAGDILGRRRMFQTGLAVFTLASLGVGMATSAGWLVAARGIQGLGAAILAPSSLALLAIHFPEGPQRRRATSLYGAVAGIGASVGLVMGGLLADLWSWRVGFFVNVPVGIALALAGARYIEESERRVGHFDLLGALLSTAGFGALIWGIVNVGDVGWQDTPSRIAIGAGITAILVFVLHEARASQPIMPLHLFRHRARLAAYLARFLLLGGMVTFFFYSTQFMQGVLGFSALQAGLGFLPMTLVNFAAALHGPRLLPRSSPTAQMVAGLVLIVAGMAWLAQVDASATYLMDVGLPMVLIGAGQGLCFGPLTAAGVAGTTPQDAGAASGVINVAHQLGSSTGLGAMAALATAAQAGDSGPDAVARGVSTALQGATVLLAMAATVALLLLASTRAPVHVASGAE</sequence>
<feature type="transmembrane region" description="Helical" evidence="7">
    <location>
        <begin position="12"/>
        <end position="36"/>
    </location>
</feature>
<dbReference type="PROSITE" id="PS50850">
    <property type="entry name" value="MFS"/>
    <property type="match status" value="1"/>
</dbReference>
<name>A0A0R0DGD3_9GAMM</name>
<dbReference type="AlphaFoldDB" id="A0A0R0DGD3"/>
<feature type="transmembrane region" description="Helical" evidence="7">
    <location>
        <begin position="142"/>
        <end position="161"/>
    </location>
</feature>
<evidence type="ECO:0000256" key="4">
    <source>
        <dbReference type="ARBA" id="ARBA00022692"/>
    </source>
</evidence>
<keyword evidence="10" id="KW-1185">Reference proteome</keyword>
<feature type="transmembrane region" description="Helical" evidence="7">
    <location>
        <begin position="48"/>
        <end position="69"/>
    </location>
</feature>
<dbReference type="RefSeq" id="WP_057507237.1">
    <property type="nucleotide sequence ID" value="NZ_LDJK01000008.1"/>
</dbReference>
<dbReference type="Proteomes" id="UP000051386">
    <property type="component" value="Unassembled WGS sequence"/>
</dbReference>
<keyword evidence="3" id="KW-1003">Cell membrane</keyword>
<comment type="caution">
    <text evidence="9">The sequence shown here is derived from an EMBL/GenBank/DDBJ whole genome shotgun (WGS) entry which is preliminary data.</text>
</comment>
<evidence type="ECO:0000313" key="9">
    <source>
        <dbReference type="EMBL" id="KRG76467.1"/>
    </source>
</evidence>
<feature type="transmembrane region" description="Helical" evidence="7">
    <location>
        <begin position="167"/>
        <end position="189"/>
    </location>
</feature>
<dbReference type="Gene3D" id="1.20.1720.10">
    <property type="entry name" value="Multidrug resistance protein D"/>
    <property type="match status" value="1"/>
</dbReference>
<dbReference type="GO" id="GO:0005886">
    <property type="term" value="C:plasma membrane"/>
    <property type="evidence" value="ECO:0007669"/>
    <property type="project" value="UniProtKB-SubCell"/>
</dbReference>
<evidence type="ECO:0000256" key="5">
    <source>
        <dbReference type="ARBA" id="ARBA00022989"/>
    </source>
</evidence>
<feature type="transmembrane region" description="Helical" evidence="7">
    <location>
        <begin position="438"/>
        <end position="458"/>
    </location>
</feature>
<feature type="domain" description="Major facilitator superfamily (MFS) profile" evidence="8">
    <location>
        <begin position="14"/>
        <end position="461"/>
    </location>
</feature>
<keyword evidence="4 7" id="KW-0812">Transmembrane</keyword>
<accession>A0A0R0DGD3</accession>
<dbReference type="InterPro" id="IPR036259">
    <property type="entry name" value="MFS_trans_sf"/>
</dbReference>
<dbReference type="InterPro" id="IPR020846">
    <property type="entry name" value="MFS_dom"/>
</dbReference>
<feature type="transmembrane region" description="Helical" evidence="7">
    <location>
        <begin position="331"/>
        <end position="349"/>
    </location>
</feature>
<reference evidence="9 10" key="1">
    <citation type="submission" date="2015-05" db="EMBL/GenBank/DDBJ databases">
        <title>Genome sequencing and analysis of members of genus Stenotrophomonas.</title>
        <authorList>
            <person name="Patil P.P."/>
            <person name="Midha S."/>
            <person name="Patil P.B."/>
        </authorList>
    </citation>
    <scope>NUCLEOTIDE SEQUENCE [LARGE SCALE GENOMIC DNA]</scope>
    <source>
        <strain evidence="9 10">DSM 21508</strain>
    </source>
</reference>
<feature type="transmembrane region" description="Helical" evidence="7">
    <location>
        <begin position="299"/>
        <end position="319"/>
    </location>
</feature>
<evidence type="ECO:0000256" key="7">
    <source>
        <dbReference type="SAM" id="Phobius"/>
    </source>
</evidence>
<gene>
    <name evidence="9" type="ORF">ABB28_03240</name>
</gene>
<keyword evidence="6 7" id="KW-0472">Membrane</keyword>
<comment type="subcellular location">
    <subcellularLocation>
        <location evidence="1">Cell membrane</location>
        <topology evidence="1">Multi-pass membrane protein</topology>
    </subcellularLocation>
</comment>
<evidence type="ECO:0000256" key="3">
    <source>
        <dbReference type="ARBA" id="ARBA00022475"/>
    </source>
</evidence>
<dbReference type="PANTHER" id="PTHR42718:SF46">
    <property type="entry name" value="BLR6921 PROTEIN"/>
    <property type="match status" value="1"/>
</dbReference>
<feature type="transmembrane region" description="Helical" evidence="7">
    <location>
        <begin position="268"/>
        <end position="287"/>
    </location>
</feature>
<dbReference type="InterPro" id="IPR011701">
    <property type="entry name" value="MFS"/>
</dbReference>
<dbReference type="GO" id="GO:0022857">
    <property type="term" value="F:transmembrane transporter activity"/>
    <property type="evidence" value="ECO:0007669"/>
    <property type="project" value="InterPro"/>
</dbReference>
<dbReference type="Gene3D" id="1.20.1250.20">
    <property type="entry name" value="MFS general substrate transporter like domains"/>
    <property type="match status" value="1"/>
</dbReference>
<dbReference type="PANTHER" id="PTHR42718">
    <property type="entry name" value="MAJOR FACILITATOR SUPERFAMILY MULTIDRUG TRANSPORTER MFSC"/>
    <property type="match status" value="1"/>
</dbReference>
<keyword evidence="5 7" id="KW-1133">Transmembrane helix</keyword>
<evidence type="ECO:0000256" key="6">
    <source>
        <dbReference type="ARBA" id="ARBA00023136"/>
    </source>
</evidence>
<dbReference type="EMBL" id="LDJK01000008">
    <property type="protein sequence ID" value="KRG76467.1"/>
    <property type="molecule type" value="Genomic_DNA"/>
</dbReference>
<feature type="transmembrane region" description="Helical" evidence="7">
    <location>
        <begin position="231"/>
        <end position="247"/>
    </location>
</feature>
<evidence type="ECO:0000259" key="8">
    <source>
        <dbReference type="PROSITE" id="PS50850"/>
    </source>
</evidence>